<keyword evidence="4" id="KW-0460">Magnesium</keyword>
<keyword evidence="8" id="KW-0456">Lyase</keyword>
<comment type="catalytic activity">
    <reaction evidence="1">
        <text>an N-(acyl)-sphingosylphosphoethanolamine = an N-(acyl)-sphingosyl-1,3-cyclic phosphate + ethanolamine</text>
        <dbReference type="Rhea" id="RHEA:60648"/>
        <dbReference type="ChEBI" id="CHEBI:57603"/>
        <dbReference type="ChEBI" id="CHEBI:143891"/>
        <dbReference type="ChEBI" id="CHEBI:143892"/>
    </reaction>
</comment>
<feature type="transmembrane region" description="Helical" evidence="9">
    <location>
        <begin position="78"/>
        <end position="96"/>
    </location>
</feature>
<dbReference type="GO" id="GO:0016829">
    <property type="term" value="F:lyase activity"/>
    <property type="evidence" value="ECO:0007669"/>
    <property type="project" value="UniProtKB-KW"/>
</dbReference>
<evidence type="ECO:0000256" key="2">
    <source>
        <dbReference type="ARBA" id="ARBA00022692"/>
    </source>
</evidence>
<organism evidence="10 11">
    <name type="scientific">Rhipicephalus sanguineus</name>
    <name type="common">Brown dog tick</name>
    <name type="synonym">Ixodes sanguineus</name>
    <dbReference type="NCBI Taxonomy" id="34632"/>
    <lineage>
        <taxon>Eukaryota</taxon>
        <taxon>Metazoa</taxon>
        <taxon>Ecdysozoa</taxon>
        <taxon>Arthropoda</taxon>
        <taxon>Chelicerata</taxon>
        <taxon>Arachnida</taxon>
        <taxon>Acari</taxon>
        <taxon>Parasitiformes</taxon>
        <taxon>Ixodida</taxon>
        <taxon>Ixodoidea</taxon>
        <taxon>Ixodidae</taxon>
        <taxon>Rhipicephalinae</taxon>
        <taxon>Rhipicephalus</taxon>
        <taxon>Rhipicephalus</taxon>
    </lineage>
</organism>
<dbReference type="InterPro" id="IPR036259">
    <property type="entry name" value="MFS_trans_sf"/>
</dbReference>
<evidence type="ECO:0000256" key="6">
    <source>
        <dbReference type="ARBA" id="ARBA00023136"/>
    </source>
</evidence>
<keyword evidence="11" id="KW-1185">Reference proteome</keyword>
<dbReference type="EMBL" id="JABSTV010001253">
    <property type="protein sequence ID" value="KAH7943632.1"/>
    <property type="molecule type" value="Genomic_DNA"/>
</dbReference>
<evidence type="ECO:0000256" key="9">
    <source>
        <dbReference type="SAM" id="Phobius"/>
    </source>
</evidence>
<reference evidence="10" key="2">
    <citation type="submission" date="2021-09" db="EMBL/GenBank/DDBJ databases">
        <authorList>
            <person name="Jia N."/>
            <person name="Wang J."/>
            <person name="Shi W."/>
            <person name="Du L."/>
            <person name="Sun Y."/>
            <person name="Zhan W."/>
            <person name="Jiang J."/>
            <person name="Wang Q."/>
            <person name="Zhang B."/>
            <person name="Ji P."/>
            <person name="Sakyi L.B."/>
            <person name="Cui X."/>
            <person name="Yuan T."/>
            <person name="Jiang B."/>
            <person name="Yang W."/>
            <person name="Lam T.T.-Y."/>
            <person name="Chang Q."/>
            <person name="Ding S."/>
            <person name="Wang X."/>
            <person name="Zhu J."/>
            <person name="Ruan X."/>
            <person name="Zhao L."/>
            <person name="Wei J."/>
            <person name="Que T."/>
            <person name="Du C."/>
            <person name="Cheng J."/>
            <person name="Dai P."/>
            <person name="Han X."/>
            <person name="Huang E."/>
            <person name="Gao Y."/>
            <person name="Liu J."/>
            <person name="Shao H."/>
            <person name="Ye R."/>
            <person name="Li L."/>
            <person name="Wei W."/>
            <person name="Wang X."/>
            <person name="Wang C."/>
            <person name="Huo Q."/>
            <person name="Li W."/>
            <person name="Guo W."/>
            <person name="Chen H."/>
            <person name="Chen S."/>
            <person name="Zhou L."/>
            <person name="Zhou L."/>
            <person name="Ni X."/>
            <person name="Tian J."/>
            <person name="Zhou Y."/>
            <person name="Sheng Y."/>
            <person name="Liu T."/>
            <person name="Pan Y."/>
            <person name="Xia L."/>
            <person name="Li J."/>
            <person name="Zhao F."/>
            <person name="Cao W."/>
        </authorList>
    </citation>
    <scope>NUCLEOTIDE SEQUENCE</scope>
    <source>
        <strain evidence="10">Rsan-2018</strain>
        <tissue evidence="10">Larvae</tissue>
    </source>
</reference>
<accession>A0A9D4PI30</accession>
<dbReference type="SUPFAM" id="SSF51695">
    <property type="entry name" value="PLC-like phosphodiesterases"/>
    <property type="match status" value="1"/>
</dbReference>
<dbReference type="VEuPathDB" id="VectorBase:RSAN_049584"/>
<feature type="transmembrane region" description="Helical" evidence="9">
    <location>
        <begin position="206"/>
        <end position="232"/>
    </location>
</feature>
<dbReference type="Gene3D" id="3.20.20.190">
    <property type="entry name" value="Phosphatidylinositol (PI) phosphodiesterase"/>
    <property type="match status" value="1"/>
</dbReference>
<dbReference type="AlphaFoldDB" id="A0A9D4PI30"/>
<evidence type="ECO:0000256" key="4">
    <source>
        <dbReference type="ARBA" id="ARBA00022842"/>
    </source>
</evidence>
<evidence type="ECO:0000256" key="1">
    <source>
        <dbReference type="ARBA" id="ARBA00000110"/>
    </source>
</evidence>
<keyword evidence="5 9" id="KW-1133">Transmembrane helix</keyword>
<evidence type="ECO:0000256" key="3">
    <source>
        <dbReference type="ARBA" id="ARBA00022723"/>
    </source>
</evidence>
<dbReference type="InterPro" id="IPR017946">
    <property type="entry name" value="PLC-like_Pdiesterase_TIM-brl"/>
</dbReference>
<name>A0A9D4PI30_RHISA</name>
<feature type="transmembrane region" description="Helical" evidence="9">
    <location>
        <begin position="408"/>
        <end position="427"/>
    </location>
</feature>
<dbReference type="Gene3D" id="1.20.1250.20">
    <property type="entry name" value="MFS general substrate transporter like domains"/>
    <property type="match status" value="1"/>
</dbReference>
<feature type="transmembrane region" description="Helical" evidence="9">
    <location>
        <begin position="102"/>
        <end position="125"/>
    </location>
</feature>
<feature type="transmembrane region" description="Helical" evidence="9">
    <location>
        <begin position="137"/>
        <end position="155"/>
    </location>
</feature>
<evidence type="ECO:0000313" key="11">
    <source>
        <dbReference type="Proteomes" id="UP000821837"/>
    </source>
</evidence>
<keyword evidence="2 9" id="KW-0812">Transmembrane</keyword>
<dbReference type="GO" id="GO:0046872">
    <property type="term" value="F:metal ion binding"/>
    <property type="evidence" value="ECO:0007669"/>
    <property type="project" value="UniProtKB-KW"/>
</dbReference>
<comment type="caution">
    <text evidence="10">The sequence shown here is derived from an EMBL/GenBank/DDBJ whole genome shotgun (WGS) entry which is preliminary data.</text>
</comment>
<feature type="transmembrane region" description="Helical" evidence="9">
    <location>
        <begin position="380"/>
        <end position="402"/>
    </location>
</feature>
<feature type="transmembrane region" description="Helical" evidence="9">
    <location>
        <begin position="478"/>
        <end position="499"/>
    </location>
</feature>
<dbReference type="PANTHER" id="PTHR23121">
    <property type="entry name" value="SODIUM-DEPENDENT GLUCOSE TRANSPORTER 1"/>
    <property type="match status" value="1"/>
</dbReference>
<evidence type="ECO:0000256" key="5">
    <source>
        <dbReference type="ARBA" id="ARBA00022989"/>
    </source>
</evidence>
<feature type="transmembrane region" description="Helical" evidence="9">
    <location>
        <begin position="21"/>
        <end position="42"/>
    </location>
</feature>
<dbReference type="GO" id="GO:0006629">
    <property type="term" value="P:lipid metabolic process"/>
    <property type="evidence" value="ECO:0007669"/>
    <property type="project" value="InterPro"/>
</dbReference>
<dbReference type="PANTHER" id="PTHR23121:SF10">
    <property type="entry name" value="MAJOR FACILITATOR SUPERFAMILY DOMAIN-CONTAINING PROTEIN 4A"/>
    <property type="match status" value="1"/>
</dbReference>
<feature type="transmembrane region" description="Helical" evidence="9">
    <location>
        <begin position="330"/>
        <end position="351"/>
    </location>
</feature>
<keyword evidence="3" id="KW-0479">Metal-binding</keyword>
<dbReference type="Proteomes" id="UP000821837">
    <property type="component" value="Unassembled WGS sequence"/>
</dbReference>
<evidence type="ECO:0000256" key="8">
    <source>
        <dbReference type="ARBA" id="ARBA00023239"/>
    </source>
</evidence>
<evidence type="ECO:0000313" key="10">
    <source>
        <dbReference type="EMBL" id="KAH7943632.1"/>
    </source>
</evidence>
<feature type="transmembrane region" description="Helical" evidence="9">
    <location>
        <begin position="48"/>
        <end position="66"/>
    </location>
</feature>
<dbReference type="VEuPathDB" id="VectorBase:RSAN_046325"/>
<feature type="transmembrane region" description="Helical" evidence="9">
    <location>
        <begin position="506"/>
        <end position="528"/>
    </location>
</feature>
<dbReference type="GO" id="GO:0008081">
    <property type="term" value="F:phosphoric diester hydrolase activity"/>
    <property type="evidence" value="ECO:0007669"/>
    <property type="project" value="InterPro"/>
</dbReference>
<gene>
    <name evidence="10" type="ORF">HPB52_009636</name>
</gene>
<evidence type="ECO:0000256" key="7">
    <source>
        <dbReference type="ARBA" id="ARBA00023157"/>
    </source>
</evidence>
<keyword evidence="7" id="KW-1015">Disulfide bond</keyword>
<dbReference type="VEuPathDB" id="VectorBase:RSAN_040359"/>
<protein>
    <submittedName>
        <fullName evidence="10">Uncharacterized protein</fullName>
    </submittedName>
</protein>
<feature type="transmembrane region" description="Helical" evidence="9">
    <location>
        <begin position="540"/>
        <end position="566"/>
    </location>
</feature>
<proteinExistence type="predicted"/>
<keyword evidence="6 9" id="KW-0472">Membrane</keyword>
<dbReference type="SUPFAM" id="SSF103473">
    <property type="entry name" value="MFS general substrate transporter"/>
    <property type="match status" value="2"/>
</dbReference>
<sequence length="865" mass="92899">MSSRKKLWLNLGRTSNLSLGNLAMGLIVSITGVALLDLAELYGSRLASISYLLTTRGVGHLLGSLLGGKLFDTYNTQLITILAMAVTCAAVVLTPLGGYLALAHIAIFLCGLGIASFITGASVWIIRMWPANTSPPLQVFHLAFGIGGILGPFVARPFLSAGTGENSTALNVTETADQSHIHTSLYPVDLMEMLHPATAGKDMGTSHVYCAFGIAGGLYLAVTISLVLLYFVDNRDFKAGAVPATNDTSLADNRPSVPVRYTRTVLAFMCIYSTFNAAHGNTTSEMLASFAVKSDLRFSKSTASGVESTFFLCVAASRLCAALVTIKVPVFWILVLAHVILLPTAAVLAVFGSRSAAVFWAGAALTGIGGKLHDTYNTQLVSIIALAVTSVTVTMIPLSGILPLAHGTMFLCGLSVAAFLTGMEVAFENTTSQMVASYAVKSRLHFSKSLAARLESAYYFSFAASRLTASLVTIKLPIFWVLVAAQVILIPTVVTLAILGSSSSTVLCICTALLGVGQGPVYAAIIAWTSGNIVLNNKMMALVAVTDGIGSMTAPVVVGQFLAAAIDRRPVYNIAHMVNSIAKLDEAMADGANSVEADVSFADNGTATRLFHGVPCDCFRACDIEEDVPRFLQYVRKTTSGHSVKSSDVVLTEISLQRIEGNGKYGIRSVQKLFYNTINLPTWQAMNVLLSVPSVSDKEVLRGAVHTVSRLSPIMLDKIGFDISNNDKLDNIRSLYADLGIQGHRWQGDGISNCLSYLRPAARIQDIIDNRETEEVGRYVEKAYQWTVDLPKQIRRSLRRGVDGIITNKPQRLARIMREGEFNTTLRPANVADSPWTRFGGLSPLPRLPSDDMDILGDDDFPRSR</sequence>
<reference evidence="10" key="1">
    <citation type="journal article" date="2020" name="Cell">
        <title>Large-Scale Comparative Analyses of Tick Genomes Elucidate Their Genetic Diversity and Vector Capacities.</title>
        <authorList>
            <consortium name="Tick Genome and Microbiome Consortium (TIGMIC)"/>
            <person name="Jia N."/>
            <person name="Wang J."/>
            <person name="Shi W."/>
            <person name="Du L."/>
            <person name="Sun Y."/>
            <person name="Zhan W."/>
            <person name="Jiang J.F."/>
            <person name="Wang Q."/>
            <person name="Zhang B."/>
            <person name="Ji P."/>
            <person name="Bell-Sakyi L."/>
            <person name="Cui X.M."/>
            <person name="Yuan T.T."/>
            <person name="Jiang B.G."/>
            <person name="Yang W.F."/>
            <person name="Lam T.T."/>
            <person name="Chang Q.C."/>
            <person name="Ding S.J."/>
            <person name="Wang X.J."/>
            <person name="Zhu J.G."/>
            <person name="Ruan X.D."/>
            <person name="Zhao L."/>
            <person name="Wei J.T."/>
            <person name="Ye R.Z."/>
            <person name="Que T.C."/>
            <person name="Du C.H."/>
            <person name="Zhou Y.H."/>
            <person name="Cheng J.X."/>
            <person name="Dai P.F."/>
            <person name="Guo W.B."/>
            <person name="Han X.H."/>
            <person name="Huang E.J."/>
            <person name="Li L.F."/>
            <person name="Wei W."/>
            <person name="Gao Y.C."/>
            <person name="Liu J.Z."/>
            <person name="Shao H.Z."/>
            <person name="Wang X."/>
            <person name="Wang C.C."/>
            <person name="Yang T.C."/>
            <person name="Huo Q.B."/>
            <person name="Li W."/>
            <person name="Chen H.Y."/>
            <person name="Chen S.E."/>
            <person name="Zhou L.G."/>
            <person name="Ni X.B."/>
            <person name="Tian J.H."/>
            <person name="Sheng Y."/>
            <person name="Liu T."/>
            <person name="Pan Y.S."/>
            <person name="Xia L.Y."/>
            <person name="Li J."/>
            <person name="Zhao F."/>
            <person name="Cao W.C."/>
        </authorList>
    </citation>
    <scope>NUCLEOTIDE SEQUENCE</scope>
    <source>
        <strain evidence="10">Rsan-2018</strain>
    </source>
</reference>